<proteinExistence type="predicted"/>
<organism evidence="1 2">
    <name type="scientific">Auriscalpium vulgare</name>
    <dbReference type="NCBI Taxonomy" id="40419"/>
    <lineage>
        <taxon>Eukaryota</taxon>
        <taxon>Fungi</taxon>
        <taxon>Dikarya</taxon>
        <taxon>Basidiomycota</taxon>
        <taxon>Agaricomycotina</taxon>
        <taxon>Agaricomycetes</taxon>
        <taxon>Russulales</taxon>
        <taxon>Auriscalpiaceae</taxon>
        <taxon>Auriscalpium</taxon>
    </lineage>
</organism>
<sequence length="298" mass="34298">MALTVKGDIDEYIAIDTLKRLTETFFSVWAHYTPQTVPKRVRDQVLDYVHSDRLRTIVPELYDHNPTELVNLLELFETFQEETTYFHTYRMRIQMAVIAIMPSFSAQRPCLWNIIDLIDYFEYRKPTLWSHIDWNVIPNAADPAHPTLVAQIRTYEDYGDYRAASFYLSFACAVLQTQLLGCLAEDTGPLGMLLRMALDDGIFQDVRTAQEILEPRYHPTRAHILSIRKELLDTPVMRAEVHDDATGWSMSKTLALPHDVRATYLKWGSDQAQRNQSNIASGSATSCPESEWGLCVLY</sequence>
<evidence type="ECO:0000313" key="1">
    <source>
        <dbReference type="EMBL" id="KAI0048323.1"/>
    </source>
</evidence>
<dbReference type="Proteomes" id="UP000814033">
    <property type="component" value="Unassembled WGS sequence"/>
</dbReference>
<accession>A0ACB8RXQ4</accession>
<dbReference type="EMBL" id="MU275888">
    <property type="protein sequence ID" value="KAI0048323.1"/>
    <property type="molecule type" value="Genomic_DNA"/>
</dbReference>
<reference evidence="1" key="1">
    <citation type="submission" date="2021-02" db="EMBL/GenBank/DDBJ databases">
        <authorList>
            <consortium name="DOE Joint Genome Institute"/>
            <person name="Ahrendt S."/>
            <person name="Looney B.P."/>
            <person name="Miyauchi S."/>
            <person name="Morin E."/>
            <person name="Drula E."/>
            <person name="Courty P.E."/>
            <person name="Chicoki N."/>
            <person name="Fauchery L."/>
            <person name="Kohler A."/>
            <person name="Kuo A."/>
            <person name="Labutti K."/>
            <person name="Pangilinan J."/>
            <person name="Lipzen A."/>
            <person name="Riley R."/>
            <person name="Andreopoulos W."/>
            <person name="He G."/>
            <person name="Johnson J."/>
            <person name="Barry K.W."/>
            <person name="Grigoriev I.V."/>
            <person name="Nagy L."/>
            <person name="Hibbett D."/>
            <person name="Henrissat B."/>
            <person name="Matheny P.B."/>
            <person name="Labbe J."/>
            <person name="Martin F."/>
        </authorList>
    </citation>
    <scope>NUCLEOTIDE SEQUENCE</scope>
    <source>
        <strain evidence="1">FP105234-sp</strain>
    </source>
</reference>
<protein>
    <submittedName>
        <fullName evidence="1">Uncharacterized protein</fullName>
    </submittedName>
</protein>
<gene>
    <name evidence="1" type="ORF">FA95DRAFT_1079487</name>
</gene>
<keyword evidence="2" id="KW-1185">Reference proteome</keyword>
<name>A0ACB8RXQ4_9AGAM</name>
<comment type="caution">
    <text evidence="1">The sequence shown here is derived from an EMBL/GenBank/DDBJ whole genome shotgun (WGS) entry which is preliminary data.</text>
</comment>
<reference evidence="1" key="2">
    <citation type="journal article" date="2022" name="New Phytol.">
        <title>Evolutionary transition to the ectomycorrhizal habit in the genomes of a hyperdiverse lineage of mushroom-forming fungi.</title>
        <authorList>
            <person name="Looney B."/>
            <person name="Miyauchi S."/>
            <person name="Morin E."/>
            <person name="Drula E."/>
            <person name="Courty P.E."/>
            <person name="Kohler A."/>
            <person name="Kuo A."/>
            <person name="LaButti K."/>
            <person name="Pangilinan J."/>
            <person name="Lipzen A."/>
            <person name="Riley R."/>
            <person name="Andreopoulos W."/>
            <person name="He G."/>
            <person name="Johnson J."/>
            <person name="Nolan M."/>
            <person name="Tritt A."/>
            <person name="Barry K.W."/>
            <person name="Grigoriev I.V."/>
            <person name="Nagy L.G."/>
            <person name="Hibbett D."/>
            <person name="Henrissat B."/>
            <person name="Matheny P.B."/>
            <person name="Labbe J."/>
            <person name="Martin F.M."/>
        </authorList>
    </citation>
    <scope>NUCLEOTIDE SEQUENCE</scope>
    <source>
        <strain evidence="1">FP105234-sp</strain>
    </source>
</reference>
<evidence type="ECO:0000313" key="2">
    <source>
        <dbReference type="Proteomes" id="UP000814033"/>
    </source>
</evidence>